<reference evidence="9 10" key="1">
    <citation type="submission" date="2021-05" db="EMBL/GenBank/DDBJ databases">
        <title>Kineosporia and Streptomyces sp. nov. two new marine actinobacteria isolated from Coral.</title>
        <authorList>
            <person name="Buangrab K."/>
            <person name="Sutthacheep M."/>
            <person name="Yeemin T."/>
            <person name="Harunari E."/>
            <person name="Igarashi Y."/>
            <person name="Kanchanasin P."/>
            <person name="Tanasupawat S."/>
            <person name="Phongsopitanun W."/>
        </authorList>
    </citation>
    <scope>NUCLEOTIDE SEQUENCE [LARGE SCALE GENOMIC DNA]</scope>
    <source>
        <strain evidence="9 10">J2-2</strain>
    </source>
</reference>
<evidence type="ECO:0000313" key="10">
    <source>
        <dbReference type="Proteomes" id="UP001197247"/>
    </source>
</evidence>
<dbReference type="GO" id="GO:0033971">
    <property type="term" value="F:hydroxyisourate hydrolase activity"/>
    <property type="evidence" value="ECO:0007669"/>
    <property type="project" value="UniProtKB-EC"/>
</dbReference>
<accession>A0ABS5T8X9</accession>
<dbReference type="InterPro" id="IPR023418">
    <property type="entry name" value="Thyroxine_BS"/>
</dbReference>
<dbReference type="Gene3D" id="2.60.40.180">
    <property type="entry name" value="Transthyretin/hydroxyisourate hydrolase domain"/>
    <property type="match status" value="1"/>
</dbReference>
<gene>
    <name evidence="9" type="primary">uraH</name>
    <name evidence="9" type="ORF">KIH74_01065</name>
</gene>
<dbReference type="EMBL" id="JAHBAY010000001">
    <property type="protein sequence ID" value="MBT0767492.1"/>
    <property type="molecule type" value="Genomic_DNA"/>
</dbReference>
<sequence>MAGLSTHVLDSGTGTPAAAMLVGLEQRSATGWSALATAHTDSDGRIRDWGSDVIVTAGVFRLTFGTGEWFAQQGRECFYPEVAVTFSIVDDDGHFHVPLLLSAFAYSTYRGS</sequence>
<dbReference type="InterPro" id="IPR036817">
    <property type="entry name" value="Transthyretin/HIU_hydrolase_sf"/>
</dbReference>
<dbReference type="PANTHER" id="PTHR10395:SF7">
    <property type="entry name" value="5-HYDROXYISOURATE HYDROLASE"/>
    <property type="match status" value="1"/>
</dbReference>
<evidence type="ECO:0000256" key="1">
    <source>
        <dbReference type="ARBA" id="ARBA00001043"/>
    </source>
</evidence>
<dbReference type="CDD" id="cd05822">
    <property type="entry name" value="TLP_HIUase"/>
    <property type="match status" value="1"/>
</dbReference>
<evidence type="ECO:0000256" key="4">
    <source>
        <dbReference type="ARBA" id="ARBA00011881"/>
    </source>
</evidence>
<evidence type="ECO:0000256" key="5">
    <source>
        <dbReference type="ARBA" id="ARBA00022631"/>
    </source>
</evidence>
<dbReference type="InterPro" id="IPR000895">
    <property type="entry name" value="Transthyretin/HIU_hydrolase"/>
</dbReference>
<name>A0ABS5T8X9_9ACTN</name>
<protein>
    <recommendedName>
        <fullName evidence="7">5-hydroxyisourate hydrolase</fullName>
        <shortName evidence="7">HIU hydrolase</shortName>
        <shortName evidence="7">HIUHase</shortName>
        <ecNumber evidence="7">3.5.2.17</ecNumber>
    </recommendedName>
</protein>
<proteinExistence type="inferred from homology"/>
<dbReference type="Pfam" id="PF00576">
    <property type="entry name" value="Transthyretin"/>
    <property type="match status" value="1"/>
</dbReference>
<comment type="catalytic activity">
    <reaction evidence="1 7">
        <text>5-hydroxyisourate + H2O = 5-hydroxy-2-oxo-4-ureido-2,5-dihydro-1H-imidazole-5-carboxylate + H(+)</text>
        <dbReference type="Rhea" id="RHEA:23736"/>
        <dbReference type="ChEBI" id="CHEBI:15377"/>
        <dbReference type="ChEBI" id="CHEBI:15378"/>
        <dbReference type="ChEBI" id="CHEBI:18072"/>
        <dbReference type="ChEBI" id="CHEBI:58639"/>
        <dbReference type="EC" id="3.5.2.17"/>
    </reaction>
</comment>
<comment type="subunit">
    <text evidence="4 7">Homotetramer.</text>
</comment>
<evidence type="ECO:0000256" key="7">
    <source>
        <dbReference type="RuleBase" id="RU361270"/>
    </source>
</evidence>
<dbReference type="InterPro" id="IPR023416">
    <property type="entry name" value="Transthyretin/HIU_hydrolase_d"/>
</dbReference>
<comment type="similarity">
    <text evidence="3 7">Belongs to the transthyretin family. 5-hydroxyisourate hydrolase subfamily.</text>
</comment>
<comment type="function">
    <text evidence="2">Catalyzes the hydrolysis of 5-hydroxyisourate (HIU) to 2-oxo-4-hydroxy-4-carboxy-5-ureidoimidazoline (OHCU).</text>
</comment>
<dbReference type="InterPro" id="IPR014306">
    <property type="entry name" value="Hydroxyisourate_hydrolase"/>
</dbReference>
<evidence type="ECO:0000256" key="6">
    <source>
        <dbReference type="ARBA" id="ARBA00022801"/>
    </source>
</evidence>
<comment type="caution">
    <text evidence="9">The sequence shown here is derived from an EMBL/GenBank/DDBJ whole genome shotgun (WGS) entry which is preliminary data.</text>
</comment>
<dbReference type="RefSeq" id="WP_214153458.1">
    <property type="nucleotide sequence ID" value="NZ_JAHBAY010000001.1"/>
</dbReference>
<keyword evidence="6 7" id="KW-0378">Hydrolase</keyword>
<dbReference type="SUPFAM" id="SSF49472">
    <property type="entry name" value="Transthyretin (synonym: prealbumin)"/>
    <property type="match status" value="1"/>
</dbReference>
<dbReference type="PROSITE" id="PS00768">
    <property type="entry name" value="TRANSTHYRETIN_1"/>
    <property type="match status" value="1"/>
</dbReference>
<evidence type="ECO:0000313" key="9">
    <source>
        <dbReference type="EMBL" id="MBT0767492.1"/>
    </source>
</evidence>
<feature type="domain" description="Transthyretin/hydroxyisourate hydrolase" evidence="8">
    <location>
        <begin position="4"/>
        <end position="111"/>
    </location>
</feature>
<dbReference type="NCBIfam" id="TIGR02962">
    <property type="entry name" value="hdxy_isourate"/>
    <property type="match status" value="1"/>
</dbReference>
<dbReference type="PANTHER" id="PTHR10395">
    <property type="entry name" value="URICASE AND TRANSTHYRETIN-RELATED"/>
    <property type="match status" value="1"/>
</dbReference>
<evidence type="ECO:0000259" key="8">
    <source>
        <dbReference type="Pfam" id="PF00576"/>
    </source>
</evidence>
<dbReference type="EC" id="3.5.2.17" evidence="7"/>
<evidence type="ECO:0000256" key="2">
    <source>
        <dbReference type="ARBA" id="ARBA00002704"/>
    </source>
</evidence>
<dbReference type="PRINTS" id="PR00189">
    <property type="entry name" value="TRNSTHYRETIN"/>
</dbReference>
<keyword evidence="10" id="KW-1185">Reference proteome</keyword>
<dbReference type="Proteomes" id="UP001197247">
    <property type="component" value="Unassembled WGS sequence"/>
</dbReference>
<evidence type="ECO:0000256" key="3">
    <source>
        <dbReference type="ARBA" id="ARBA00009850"/>
    </source>
</evidence>
<organism evidence="9 10">
    <name type="scientific">Kineosporia corallincola</name>
    <dbReference type="NCBI Taxonomy" id="2835133"/>
    <lineage>
        <taxon>Bacteria</taxon>
        <taxon>Bacillati</taxon>
        <taxon>Actinomycetota</taxon>
        <taxon>Actinomycetes</taxon>
        <taxon>Kineosporiales</taxon>
        <taxon>Kineosporiaceae</taxon>
        <taxon>Kineosporia</taxon>
    </lineage>
</organism>
<keyword evidence="5 7" id="KW-0659">Purine metabolism</keyword>